<name>A0A2N5EHA0_9GAMM</name>
<evidence type="ECO:0000313" key="2">
    <source>
        <dbReference type="Proteomes" id="UP000234626"/>
    </source>
</evidence>
<dbReference type="RefSeq" id="WP_101836241.1">
    <property type="nucleotide sequence ID" value="NZ_JAWJZE010000009.1"/>
</dbReference>
<gene>
    <name evidence="1" type="ORF">CYR34_21210</name>
</gene>
<organism evidence="1 2">
    <name type="scientific">Chimaeribacter arupi</name>
    <dbReference type="NCBI Taxonomy" id="2060066"/>
    <lineage>
        <taxon>Bacteria</taxon>
        <taxon>Pseudomonadati</taxon>
        <taxon>Pseudomonadota</taxon>
        <taxon>Gammaproteobacteria</taxon>
        <taxon>Enterobacterales</taxon>
        <taxon>Yersiniaceae</taxon>
        <taxon>Chimaeribacter</taxon>
    </lineage>
</organism>
<dbReference type="OrthoDB" id="6637508at2"/>
<dbReference type="AlphaFoldDB" id="A0A2N5EHA0"/>
<protein>
    <submittedName>
        <fullName evidence="1">Uncharacterized protein</fullName>
    </submittedName>
</protein>
<keyword evidence="2" id="KW-1185">Reference proteome</keyword>
<sequence>MRISVGGKNAVYSGLCTTLTLTPEDGMTRLLAFLFHRTPGTAAPRPPYEVDAAALCDVLIPTSALYGLTFHPSVQRHYGK</sequence>
<evidence type="ECO:0000313" key="1">
    <source>
        <dbReference type="EMBL" id="PLR42882.1"/>
    </source>
</evidence>
<dbReference type="Proteomes" id="UP000234626">
    <property type="component" value="Unassembled WGS sequence"/>
</dbReference>
<accession>A0A2N5EHA0</accession>
<reference evidence="1 2" key="1">
    <citation type="submission" date="2017-12" db="EMBL/GenBank/DDBJ databases">
        <title>Characterization of six clinical isolates of Enterochimera gen. nov., a novel genus of the Yersiniaciae family and the three species Enterochimera arupensis sp. nov., Enterochimera coloradensis sp. nov, and Enterochimera californica sp. nov.</title>
        <authorList>
            <person name="Rossi A."/>
            <person name="Fisher M."/>
        </authorList>
    </citation>
    <scope>NUCLEOTIDE SEQUENCE [LARGE SCALE GENOMIC DNA]</scope>
    <source>
        <strain evidence="1 2">2016Iso1</strain>
    </source>
</reference>
<proteinExistence type="predicted"/>
<dbReference type="EMBL" id="PJZK01000041">
    <property type="protein sequence ID" value="PLR42882.1"/>
    <property type="molecule type" value="Genomic_DNA"/>
</dbReference>
<comment type="caution">
    <text evidence="1">The sequence shown here is derived from an EMBL/GenBank/DDBJ whole genome shotgun (WGS) entry which is preliminary data.</text>
</comment>